<gene>
    <name evidence="10" type="ORF">RFM42_19000</name>
</gene>
<evidence type="ECO:0000313" key="11">
    <source>
        <dbReference type="Proteomes" id="UP001285154"/>
    </source>
</evidence>
<keyword evidence="7 8" id="KW-0472">Membrane</keyword>
<accession>A0ABU5A5V1</accession>
<evidence type="ECO:0000256" key="5">
    <source>
        <dbReference type="ARBA" id="ARBA00022692"/>
    </source>
</evidence>
<feature type="transmembrane region" description="Helical" evidence="8">
    <location>
        <begin position="169"/>
        <end position="194"/>
    </location>
</feature>
<evidence type="ECO:0000256" key="3">
    <source>
        <dbReference type="ARBA" id="ARBA00022448"/>
    </source>
</evidence>
<dbReference type="Proteomes" id="UP001285154">
    <property type="component" value="Unassembled WGS sequence"/>
</dbReference>
<dbReference type="EMBL" id="JAVIIQ010000007">
    <property type="protein sequence ID" value="MDX8533085.1"/>
    <property type="molecule type" value="Genomic_DNA"/>
</dbReference>
<evidence type="ECO:0000256" key="8">
    <source>
        <dbReference type="RuleBase" id="RU363032"/>
    </source>
</evidence>
<evidence type="ECO:0000259" key="9">
    <source>
        <dbReference type="PROSITE" id="PS50928"/>
    </source>
</evidence>
<dbReference type="PROSITE" id="PS50928">
    <property type="entry name" value="ABC_TM1"/>
    <property type="match status" value="1"/>
</dbReference>
<evidence type="ECO:0000256" key="2">
    <source>
        <dbReference type="ARBA" id="ARBA00007069"/>
    </source>
</evidence>
<keyword evidence="3 8" id="KW-0813">Transport</keyword>
<protein>
    <submittedName>
        <fullName evidence="10">ABC transporter permease</fullName>
    </submittedName>
</protein>
<evidence type="ECO:0000256" key="4">
    <source>
        <dbReference type="ARBA" id="ARBA00022475"/>
    </source>
</evidence>
<feature type="transmembrane region" description="Helical" evidence="8">
    <location>
        <begin position="276"/>
        <end position="298"/>
    </location>
</feature>
<name>A0ABU5A5V1_9HYPH</name>
<organism evidence="10 11">
    <name type="scientific">Mesorhizobium vachelliae</name>
    <dbReference type="NCBI Taxonomy" id="3072309"/>
    <lineage>
        <taxon>Bacteria</taxon>
        <taxon>Pseudomonadati</taxon>
        <taxon>Pseudomonadota</taxon>
        <taxon>Alphaproteobacteria</taxon>
        <taxon>Hyphomicrobiales</taxon>
        <taxon>Phyllobacteriaceae</taxon>
        <taxon>Mesorhizobium</taxon>
    </lineage>
</organism>
<comment type="subcellular location">
    <subcellularLocation>
        <location evidence="1 8">Cell membrane</location>
        <topology evidence="1 8">Multi-pass membrane protein</topology>
    </subcellularLocation>
</comment>
<keyword evidence="5 8" id="KW-0812">Transmembrane</keyword>
<dbReference type="CDD" id="cd06261">
    <property type="entry name" value="TM_PBP2"/>
    <property type="match status" value="1"/>
</dbReference>
<feature type="domain" description="ABC transmembrane type-1" evidence="9">
    <location>
        <begin position="88"/>
        <end position="294"/>
    </location>
</feature>
<feature type="transmembrane region" description="Helical" evidence="8">
    <location>
        <begin position="123"/>
        <end position="146"/>
    </location>
</feature>
<comment type="similarity">
    <text evidence="2">Belongs to the binding-protein-dependent transport system permease family. CysTW subfamily.</text>
</comment>
<evidence type="ECO:0000256" key="6">
    <source>
        <dbReference type="ARBA" id="ARBA00022989"/>
    </source>
</evidence>
<dbReference type="InterPro" id="IPR000515">
    <property type="entry name" value="MetI-like"/>
</dbReference>
<dbReference type="PANTHER" id="PTHR42929:SF5">
    <property type="entry name" value="ABC TRANSPORTER PERMEASE PROTEIN"/>
    <property type="match status" value="1"/>
</dbReference>
<keyword evidence="4" id="KW-1003">Cell membrane</keyword>
<feature type="transmembrane region" description="Helical" evidence="8">
    <location>
        <begin position="94"/>
        <end position="116"/>
    </location>
</feature>
<evidence type="ECO:0000256" key="7">
    <source>
        <dbReference type="ARBA" id="ARBA00023136"/>
    </source>
</evidence>
<dbReference type="InterPro" id="IPR035906">
    <property type="entry name" value="MetI-like_sf"/>
</dbReference>
<keyword evidence="11" id="KW-1185">Reference proteome</keyword>
<dbReference type="RefSeq" id="WP_320249739.1">
    <property type="nucleotide sequence ID" value="NZ_JAVIIQ010000007.1"/>
</dbReference>
<reference evidence="10 11" key="1">
    <citation type="submission" date="2023-08" db="EMBL/GenBank/DDBJ databases">
        <title>Implementing the SeqCode for naming new Mesorhizobium species isolated from Vachellia karroo root nodules.</title>
        <authorList>
            <person name="Van Lill M."/>
        </authorList>
    </citation>
    <scope>NUCLEOTIDE SEQUENCE [LARGE SCALE GENOMIC DNA]</scope>
    <source>
        <strain evidence="10 11">VK25D</strain>
    </source>
</reference>
<evidence type="ECO:0000256" key="1">
    <source>
        <dbReference type="ARBA" id="ARBA00004651"/>
    </source>
</evidence>
<dbReference type="SUPFAM" id="SSF161098">
    <property type="entry name" value="MetI-like"/>
    <property type="match status" value="1"/>
</dbReference>
<proteinExistence type="inferred from homology"/>
<keyword evidence="6 8" id="KW-1133">Transmembrane helix</keyword>
<evidence type="ECO:0000313" key="10">
    <source>
        <dbReference type="EMBL" id="MDX8533085.1"/>
    </source>
</evidence>
<feature type="transmembrane region" description="Helical" evidence="8">
    <location>
        <begin position="221"/>
        <end position="246"/>
    </location>
</feature>
<feature type="transmembrane region" description="Helical" evidence="8">
    <location>
        <begin position="39"/>
        <end position="59"/>
    </location>
</feature>
<dbReference type="Gene3D" id="1.10.3720.10">
    <property type="entry name" value="MetI-like"/>
    <property type="match status" value="1"/>
</dbReference>
<sequence>MSQAVADRGLQLLTQAQLENNRLALEKDKRLESRALMRLTLPALLIVGLLMVAPIAWLLSMSLFGQNGELSFENYSLFFDEPVYRDMFLNTFEVAFLVTLVTVLLGYPVSYLLVILPARWSGLLMLAVLVPFWTSGLVRTFSWIIILQRNGVINSLLVHLGIIHHPIPLVYNMTGVIVGMVHIMVPFLVLPLYASMKAIDGNLLRAAANLGATPAHAFRTIFLPLSMPGLIAGTIMVFVMCLGYYITPSILGGGKVKMIAQRIQESLSLYPTWGPAAALAVLLLAVTAICLGASLLLVRQLSSSR</sequence>
<dbReference type="PANTHER" id="PTHR42929">
    <property type="entry name" value="INNER MEMBRANE ABC TRANSPORTER PERMEASE PROTEIN YDCU-RELATED-RELATED"/>
    <property type="match status" value="1"/>
</dbReference>
<dbReference type="Pfam" id="PF00528">
    <property type="entry name" value="BPD_transp_1"/>
    <property type="match status" value="1"/>
</dbReference>
<comment type="caution">
    <text evidence="10">The sequence shown here is derived from an EMBL/GenBank/DDBJ whole genome shotgun (WGS) entry which is preliminary data.</text>
</comment>